<dbReference type="VEuPathDB" id="FungiDB:MGG_15794"/>
<reference key="2">
    <citation type="submission" date="2011-05" db="EMBL/GenBank/DDBJ databases">
        <title>The Genome Sequence of Magnaporthe oryzae 70-15.</title>
        <authorList>
            <consortium name="The Broad Institute Genome Sequencing Platform"/>
            <person name="Ma L.-J."/>
            <person name="Dead R."/>
            <person name="Young S.K."/>
            <person name="Zeng Q."/>
            <person name="Gargeya S."/>
            <person name="Fitzgerald M."/>
            <person name="Haas B."/>
            <person name="Abouelleil A."/>
            <person name="Alvarado L."/>
            <person name="Arachchi H.M."/>
            <person name="Berlin A."/>
            <person name="Brown A."/>
            <person name="Chapman S.B."/>
            <person name="Chen Z."/>
            <person name="Dunbar C."/>
            <person name="Freedman E."/>
            <person name="Gearin G."/>
            <person name="Gellesch M."/>
            <person name="Goldberg J."/>
            <person name="Griggs A."/>
            <person name="Gujja S."/>
            <person name="Heiman D."/>
            <person name="Howarth C."/>
            <person name="Larson L."/>
            <person name="Lui A."/>
            <person name="MacDonald P.J.P."/>
            <person name="Mehta T."/>
            <person name="Montmayeur A."/>
            <person name="Murphy C."/>
            <person name="Neiman D."/>
            <person name="Pearson M."/>
            <person name="Priest M."/>
            <person name="Roberts A."/>
            <person name="Saif S."/>
            <person name="Shea T."/>
            <person name="Shenoy N."/>
            <person name="Sisk P."/>
            <person name="Stolte C."/>
            <person name="Sykes S."/>
            <person name="Yandava C."/>
            <person name="Wortman J."/>
            <person name="Nusbaum C."/>
            <person name="Birren B."/>
        </authorList>
    </citation>
    <scope>NUCLEOTIDE SEQUENCE</scope>
    <source>
        <strain>70-15</strain>
    </source>
</reference>
<reference evidence="2 3" key="1">
    <citation type="journal article" date="2005" name="Nature">
        <title>The genome sequence of the rice blast fungus Magnaporthe grisea.</title>
        <authorList>
            <person name="Dean R.A."/>
            <person name="Talbot N.J."/>
            <person name="Ebbole D.J."/>
            <person name="Farman M.L."/>
            <person name="Mitchell T.K."/>
            <person name="Orbach M.J."/>
            <person name="Thon M."/>
            <person name="Kulkarni R."/>
            <person name="Xu J.R."/>
            <person name="Pan H."/>
            <person name="Read N.D."/>
            <person name="Lee Y.H."/>
            <person name="Carbone I."/>
            <person name="Brown D."/>
            <person name="Oh Y.Y."/>
            <person name="Donofrio N."/>
            <person name="Jeong J.S."/>
            <person name="Soanes D.M."/>
            <person name="Djonovic S."/>
            <person name="Kolomiets E."/>
            <person name="Rehmeyer C."/>
            <person name="Li W."/>
            <person name="Harding M."/>
            <person name="Kim S."/>
            <person name="Lebrun M.H."/>
            <person name="Bohnert H."/>
            <person name="Coughlan S."/>
            <person name="Butler J."/>
            <person name="Calvo S."/>
            <person name="Ma L.J."/>
            <person name="Nicol R."/>
            <person name="Purcell S."/>
            <person name="Nusbaum C."/>
            <person name="Galagan J.E."/>
            <person name="Birren B.W."/>
        </authorList>
    </citation>
    <scope>NUCLEOTIDE SEQUENCE [LARGE SCALE GENOMIC DNA]</scope>
    <source>
        <strain evidence="3">70-15 / ATCC MYA-4617 / FGSC 8958</strain>
    </source>
</reference>
<dbReference type="Proteomes" id="UP000009058">
    <property type="component" value="Chromosome 2"/>
</dbReference>
<evidence type="ECO:0000256" key="1">
    <source>
        <dbReference type="SAM" id="MobiDB-lite"/>
    </source>
</evidence>
<feature type="compositionally biased region" description="Basic and acidic residues" evidence="1">
    <location>
        <begin position="50"/>
        <end position="60"/>
    </location>
</feature>
<evidence type="ECO:0000313" key="3">
    <source>
        <dbReference type="Proteomes" id="UP000009058"/>
    </source>
</evidence>
<organism evidence="2 3">
    <name type="scientific">Pyricularia oryzae (strain 70-15 / ATCC MYA-4617 / FGSC 8958)</name>
    <name type="common">Rice blast fungus</name>
    <name type="synonym">Magnaporthe oryzae</name>
    <dbReference type="NCBI Taxonomy" id="242507"/>
    <lineage>
        <taxon>Eukaryota</taxon>
        <taxon>Fungi</taxon>
        <taxon>Dikarya</taxon>
        <taxon>Ascomycota</taxon>
        <taxon>Pezizomycotina</taxon>
        <taxon>Sordariomycetes</taxon>
        <taxon>Sordariomycetidae</taxon>
        <taxon>Magnaporthales</taxon>
        <taxon>Pyriculariaceae</taxon>
        <taxon>Pyricularia</taxon>
    </lineage>
</organism>
<sequence>MWSPTLSWVGLDPDETWEYPDAAGPPVNLQQWIRSAAEDIFAEDGPEDNVAEHDAKETRERRKAPRRHT</sequence>
<name>G4MX26_PYRO7</name>
<dbReference type="GeneID" id="12985460"/>
<keyword evidence="3" id="KW-1185">Reference proteome</keyword>
<dbReference type="RefSeq" id="XP_003714931.1">
    <property type="nucleotide sequence ID" value="XM_003714883.1"/>
</dbReference>
<proteinExistence type="predicted"/>
<protein>
    <submittedName>
        <fullName evidence="2">Uncharacterized protein</fullName>
    </submittedName>
</protein>
<gene>
    <name evidence="2" type="ORF">MGG_15794</name>
</gene>
<dbReference type="EMBL" id="CM001232">
    <property type="protein sequence ID" value="EHA55124.1"/>
    <property type="molecule type" value="Genomic_DNA"/>
</dbReference>
<evidence type="ECO:0000313" key="2">
    <source>
        <dbReference type="EMBL" id="EHA55124.1"/>
    </source>
</evidence>
<dbReference type="AlphaFoldDB" id="G4MX26"/>
<dbReference type="SMR" id="G4MX26"/>
<dbReference type="InParanoid" id="G4MX26"/>
<accession>G4MX26</accession>
<dbReference type="KEGG" id="mgr:MGG_15794"/>
<feature type="region of interest" description="Disordered" evidence="1">
    <location>
        <begin position="41"/>
        <end position="69"/>
    </location>
</feature>
<dbReference type="HOGENOM" id="CLU_2776417_0_0_1"/>